<dbReference type="EMBL" id="CAXDID020000567">
    <property type="protein sequence ID" value="CAL6103526.1"/>
    <property type="molecule type" value="Genomic_DNA"/>
</dbReference>
<evidence type="ECO:0000313" key="2">
    <source>
        <dbReference type="EMBL" id="CAI9945178.1"/>
    </source>
</evidence>
<reference evidence="2" key="1">
    <citation type="submission" date="2023-06" db="EMBL/GenBank/DDBJ databases">
        <authorList>
            <person name="Kurt Z."/>
        </authorList>
    </citation>
    <scope>NUCLEOTIDE SEQUENCE</scope>
</reference>
<evidence type="ECO:0000313" key="4">
    <source>
        <dbReference type="EMBL" id="CAL6105930.1"/>
    </source>
</evidence>
<comment type="caution">
    <text evidence="2">The sequence shown here is derived from an EMBL/GenBank/DDBJ whole genome shotgun (WGS) entry which is preliminary data.</text>
</comment>
<accession>A0AA86UN13</accession>
<dbReference type="Proteomes" id="UP001642409">
    <property type="component" value="Unassembled WGS sequence"/>
</dbReference>
<protein>
    <submittedName>
        <fullName evidence="3">Hypothetical_protein</fullName>
    </submittedName>
</protein>
<proteinExistence type="predicted"/>
<sequence length="141" mass="16705">MAMTNEMKKHFTLCVNIQILLEYPFIWESTFLLHNYEYISFHVIIQFLKQHTSSEFSNSQFSKLIKSRPFDDYICLKTIHIPEAQPLSKSRNSNQEQEPKYSQNSFAVNVLTYDVTIQDIPLQTFEKKKHKPIQTQTSKQL</sequence>
<dbReference type="AlphaFoldDB" id="A0AA86UN13"/>
<gene>
    <name evidence="1" type="ORF">HINF_LOCUS1861</name>
    <name evidence="2" type="ORF">HINF_LOCUS32823</name>
    <name evidence="3" type="ORF">HINF_LOCUS72187</name>
    <name evidence="4" type="ORF">HINF_LOCUS73499</name>
</gene>
<dbReference type="EMBL" id="CATOUU010000043">
    <property type="protein sequence ID" value="CAI9914216.1"/>
    <property type="molecule type" value="Genomic_DNA"/>
</dbReference>
<keyword evidence="5" id="KW-1185">Reference proteome</keyword>
<organism evidence="2">
    <name type="scientific">Hexamita inflata</name>
    <dbReference type="NCBI Taxonomy" id="28002"/>
    <lineage>
        <taxon>Eukaryota</taxon>
        <taxon>Metamonada</taxon>
        <taxon>Diplomonadida</taxon>
        <taxon>Hexamitidae</taxon>
        <taxon>Hexamitinae</taxon>
        <taxon>Hexamita</taxon>
    </lineage>
</organism>
<evidence type="ECO:0000313" key="3">
    <source>
        <dbReference type="EMBL" id="CAL6103526.1"/>
    </source>
</evidence>
<dbReference type="EMBL" id="CAXDID020000603">
    <property type="protein sequence ID" value="CAL6105930.1"/>
    <property type="molecule type" value="Genomic_DNA"/>
</dbReference>
<evidence type="ECO:0000313" key="1">
    <source>
        <dbReference type="EMBL" id="CAI9914216.1"/>
    </source>
</evidence>
<dbReference type="EMBL" id="CATOUU010000741">
    <property type="protein sequence ID" value="CAI9945178.1"/>
    <property type="molecule type" value="Genomic_DNA"/>
</dbReference>
<evidence type="ECO:0000313" key="5">
    <source>
        <dbReference type="Proteomes" id="UP001642409"/>
    </source>
</evidence>
<reference evidence="3 5" key="2">
    <citation type="submission" date="2024-07" db="EMBL/GenBank/DDBJ databases">
        <authorList>
            <person name="Akdeniz Z."/>
        </authorList>
    </citation>
    <scope>NUCLEOTIDE SEQUENCE [LARGE SCALE GENOMIC DNA]</scope>
</reference>
<name>A0AA86UN13_9EUKA</name>